<name>A0AC60PS48_IXOPE</name>
<comment type="caution">
    <text evidence="1">The sequence shown here is derived from an EMBL/GenBank/DDBJ whole genome shotgun (WGS) entry which is preliminary data.</text>
</comment>
<organism evidence="1 2">
    <name type="scientific">Ixodes persulcatus</name>
    <name type="common">Taiga tick</name>
    <dbReference type="NCBI Taxonomy" id="34615"/>
    <lineage>
        <taxon>Eukaryota</taxon>
        <taxon>Metazoa</taxon>
        <taxon>Ecdysozoa</taxon>
        <taxon>Arthropoda</taxon>
        <taxon>Chelicerata</taxon>
        <taxon>Arachnida</taxon>
        <taxon>Acari</taxon>
        <taxon>Parasitiformes</taxon>
        <taxon>Ixodida</taxon>
        <taxon>Ixodoidea</taxon>
        <taxon>Ixodidae</taxon>
        <taxon>Ixodinae</taxon>
        <taxon>Ixodes</taxon>
    </lineage>
</organism>
<evidence type="ECO:0000313" key="1">
    <source>
        <dbReference type="EMBL" id="KAG0423790.1"/>
    </source>
</evidence>
<reference evidence="1 2" key="1">
    <citation type="journal article" date="2020" name="Cell">
        <title>Large-Scale Comparative Analyses of Tick Genomes Elucidate Their Genetic Diversity and Vector Capacities.</title>
        <authorList>
            <consortium name="Tick Genome and Microbiome Consortium (TIGMIC)"/>
            <person name="Jia N."/>
            <person name="Wang J."/>
            <person name="Shi W."/>
            <person name="Du L."/>
            <person name="Sun Y."/>
            <person name="Zhan W."/>
            <person name="Jiang J.F."/>
            <person name="Wang Q."/>
            <person name="Zhang B."/>
            <person name="Ji P."/>
            <person name="Bell-Sakyi L."/>
            <person name="Cui X.M."/>
            <person name="Yuan T.T."/>
            <person name="Jiang B.G."/>
            <person name="Yang W.F."/>
            <person name="Lam T.T."/>
            <person name="Chang Q.C."/>
            <person name="Ding S.J."/>
            <person name="Wang X.J."/>
            <person name="Zhu J.G."/>
            <person name="Ruan X.D."/>
            <person name="Zhao L."/>
            <person name="Wei J.T."/>
            <person name="Ye R.Z."/>
            <person name="Que T.C."/>
            <person name="Du C.H."/>
            <person name="Zhou Y.H."/>
            <person name="Cheng J.X."/>
            <person name="Dai P.F."/>
            <person name="Guo W.B."/>
            <person name="Han X.H."/>
            <person name="Huang E.J."/>
            <person name="Li L.F."/>
            <person name="Wei W."/>
            <person name="Gao Y.C."/>
            <person name="Liu J.Z."/>
            <person name="Shao H.Z."/>
            <person name="Wang X."/>
            <person name="Wang C.C."/>
            <person name="Yang T.C."/>
            <person name="Huo Q.B."/>
            <person name="Li W."/>
            <person name="Chen H.Y."/>
            <person name="Chen S.E."/>
            <person name="Zhou L.G."/>
            <person name="Ni X.B."/>
            <person name="Tian J.H."/>
            <person name="Sheng Y."/>
            <person name="Liu T."/>
            <person name="Pan Y.S."/>
            <person name="Xia L.Y."/>
            <person name="Li J."/>
            <person name="Zhao F."/>
            <person name="Cao W.C."/>
        </authorList>
    </citation>
    <scope>NUCLEOTIDE SEQUENCE [LARGE SCALE GENOMIC DNA]</scope>
    <source>
        <strain evidence="1">Iper-2018</strain>
    </source>
</reference>
<dbReference type="EMBL" id="JABSTQ010010055">
    <property type="protein sequence ID" value="KAG0423790.1"/>
    <property type="molecule type" value="Genomic_DNA"/>
</dbReference>
<protein>
    <submittedName>
        <fullName evidence="1">Uncharacterized protein</fullName>
    </submittedName>
</protein>
<gene>
    <name evidence="1" type="ORF">HPB47_000447</name>
</gene>
<sequence length="337" mass="38310">MGTLRTRVWRARFTRGLAEVCRLCGWHKETTGHLVLQRQSIVTEPLKAALPAALRFRSGGDTEEMNQVDTHSVEEVSDLDLVQLRSELVPLRVRVWVMIVGGVRSSRAFSCGHSEQLPRSARAGGLQLFTRKPPREALERVKHTDGDSNKERSRNDSVGDQDEERAHSPDIHFEPVVKLPLCEVKTLEEDEEVLLKLRGKLYRYDTSGESAEWKERGTGEVKILRNEEGCCRILMRRDKTFKICANHKVTESMELKPSHGSDRAWIWSTPADFADEEPKAELLALRFANTENAQKFKEKFEEAKQVAPRQKKDPEADAAADKLESLSIEPREEGSKE</sequence>
<accession>A0AC60PS48</accession>
<evidence type="ECO:0000313" key="2">
    <source>
        <dbReference type="Proteomes" id="UP000805193"/>
    </source>
</evidence>
<keyword evidence="2" id="KW-1185">Reference proteome</keyword>
<proteinExistence type="predicted"/>
<dbReference type="Proteomes" id="UP000805193">
    <property type="component" value="Unassembled WGS sequence"/>
</dbReference>